<dbReference type="EMBL" id="LAZR01003238">
    <property type="protein sequence ID" value="KKN20487.1"/>
    <property type="molecule type" value="Genomic_DNA"/>
</dbReference>
<evidence type="ECO:0000256" key="3">
    <source>
        <dbReference type="ARBA" id="ARBA00012865"/>
    </source>
</evidence>
<dbReference type="PANTHER" id="PTHR30627">
    <property type="entry name" value="PEPTIDOGLYCAN D,D-TRANSPEPTIDASE"/>
    <property type="match status" value="1"/>
</dbReference>
<dbReference type="Pfam" id="PF00905">
    <property type="entry name" value="Transpeptidase"/>
    <property type="match status" value="1"/>
</dbReference>
<comment type="caution">
    <text evidence="8">The sequence shown here is derived from an EMBL/GenBank/DDBJ whole genome shotgun (WGS) entry which is preliminary data.</text>
</comment>
<comment type="similarity">
    <text evidence="2">Belongs to the class-D beta-lactamase family.</text>
</comment>
<evidence type="ECO:0000256" key="6">
    <source>
        <dbReference type="ARBA" id="ARBA00023251"/>
    </source>
</evidence>
<dbReference type="AlphaFoldDB" id="A0A0F9P7X6"/>
<evidence type="ECO:0000256" key="2">
    <source>
        <dbReference type="ARBA" id="ARBA00007898"/>
    </source>
</evidence>
<dbReference type="GO" id="GO:0017001">
    <property type="term" value="P:antibiotic catabolic process"/>
    <property type="evidence" value="ECO:0007669"/>
    <property type="project" value="InterPro"/>
</dbReference>
<feature type="domain" description="Penicillin-binding protein transpeptidase" evidence="7">
    <location>
        <begin position="78"/>
        <end position="254"/>
    </location>
</feature>
<dbReference type="GO" id="GO:0005886">
    <property type="term" value="C:plasma membrane"/>
    <property type="evidence" value="ECO:0007669"/>
    <property type="project" value="TreeGrafter"/>
</dbReference>
<organism evidence="8">
    <name type="scientific">marine sediment metagenome</name>
    <dbReference type="NCBI Taxonomy" id="412755"/>
    <lineage>
        <taxon>unclassified sequences</taxon>
        <taxon>metagenomes</taxon>
        <taxon>ecological metagenomes</taxon>
    </lineage>
</organism>
<dbReference type="PROSITE" id="PS00337">
    <property type="entry name" value="BETA_LACTAMASE_D"/>
    <property type="match status" value="1"/>
</dbReference>
<dbReference type="InterPro" id="IPR002137">
    <property type="entry name" value="Beta-lactam_class-D_AS"/>
</dbReference>
<dbReference type="EC" id="3.5.2.6" evidence="3"/>
<dbReference type="PANTHER" id="PTHR30627:SF6">
    <property type="entry name" value="BETA-LACTAMASE YBXI-RELATED"/>
    <property type="match status" value="1"/>
</dbReference>
<reference evidence="8" key="1">
    <citation type="journal article" date="2015" name="Nature">
        <title>Complex archaea that bridge the gap between prokaryotes and eukaryotes.</title>
        <authorList>
            <person name="Spang A."/>
            <person name="Saw J.H."/>
            <person name="Jorgensen S.L."/>
            <person name="Zaremba-Niedzwiedzka K."/>
            <person name="Martijn J."/>
            <person name="Lind A.E."/>
            <person name="van Eijk R."/>
            <person name="Schleper C."/>
            <person name="Guy L."/>
            <person name="Ettema T.J."/>
        </authorList>
    </citation>
    <scope>NUCLEOTIDE SEQUENCE</scope>
</reference>
<sequence length="281" mass="32559">MKIPLILIALICFSSCHKTKKTIHDIKRKANIDNEIVKTEFQSLIDAADVEGAVLLYDFEKDVFYSNNFTWAKEGKLPASTFKIANSIIGLETGVIENDSMIFKWDGKPKGNTNWEQDLVLRDAFHVSCVPCYQDVARNIGEIRMNQYLEQLHYGDMDVDSKTIDTFWLMGDSRISQMQQIDFLKRFYSTELPISERTHEIIKKLLIIEKTNQYRLSGKTGLSNVNEDYNGWFVGYMEMAHNTYFFATNIVPKKDFDFDTFIKKRVDLTIAALELIEIQKD</sequence>
<evidence type="ECO:0000259" key="7">
    <source>
        <dbReference type="Pfam" id="PF00905"/>
    </source>
</evidence>
<accession>A0A0F9P7X6</accession>
<evidence type="ECO:0000313" key="8">
    <source>
        <dbReference type="EMBL" id="KKN20487.1"/>
    </source>
</evidence>
<proteinExistence type="inferred from homology"/>
<dbReference type="SUPFAM" id="SSF56601">
    <property type="entry name" value="beta-lactamase/transpeptidase-like"/>
    <property type="match status" value="1"/>
</dbReference>
<evidence type="ECO:0000256" key="5">
    <source>
        <dbReference type="ARBA" id="ARBA00022801"/>
    </source>
</evidence>
<keyword evidence="4" id="KW-0732">Signal</keyword>
<comment type="catalytic activity">
    <reaction evidence="1">
        <text>a beta-lactam + H2O = a substituted beta-amino acid</text>
        <dbReference type="Rhea" id="RHEA:20401"/>
        <dbReference type="ChEBI" id="CHEBI:15377"/>
        <dbReference type="ChEBI" id="CHEBI:35627"/>
        <dbReference type="ChEBI" id="CHEBI:140347"/>
        <dbReference type="EC" id="3.5.2.6"/>
    </reaction>
</comment>
<evidence type="ECO:0000256" key="4">
    <source>
        <dbReference type="ARBA" id="ARBA00022729"/>
    </source>
</evidence>
<gene>
    <name evidence="8" type="ORF">LCGC14_0935160</name>
</gene>
<dbReference type="Gene3D" id="3.40.710.10">
    <property type="entry name" value="DD-peptidase/beta-lactamase superfamily"/>
    <property type="match status" value="1"/>
</dbReference>
<keyword evidence="5" id="KW-0378">Hydrolase</keyword>
<dbReference type="GO" id="GO:0046677">
    <property type="term" value="P:response to antibiotic"/>
    <property type="evidence" value="ECO:0007669"/>
    <property type="project" value="UniProtKB-KW"/>
</dbReference>
<dbReference type="InterPro" id="IPR012338">
    <property type="entry name" value="Beta-lactam/transpept-like"/>
</dbReference>
<dbReference type="InterPro" id="IPR050515">
    <property type="entry name" value="Beta-lactam/transpept"/>
</dbReference>
<dbReference type="GO" id="GO:0071555">
    <property type="term" value="P:cell wall organization"/>
    <property type="evidence" value="ECO:0007669"/>
    <property type="project" value="TreeGrafter"/>
</dbReference>
<protein>
    <recommendedName>
        <fullName evidence="3">beta-lactamase</fullName>
        <ecNumber evidence="3">3.5.2.6</ecNumber>
    </recommendedName>
</protein>
<dbReference type="GO" id="GO:0008658">
    <property type="term" value="F:penicillin binding"/>
    <property type="evidence" value="ECO:0007669"/>
    <property type="project" value="InterPro"/>
</dbReference>
<dbReference type="InterPro" id="IPR001460">
    <property type="entry name" value="PCN-bd_Tpept"/>
</dbReference>
<keyword evidence="6" id="KW-0046">Antibiotic resistance</keyword>
<name>A0A0F9P7X6_9ZZZZ</name>
<dbReference type="GO" id="GO:0008800">
    <property type="term" value="F:beta-lactamase activity"/>
    <property type="evidence" value="ECO:0007669"/>
    <property type="project" value="UniProtKB-EC"/>
</dbReference>
<dbReference type="NCBIfam" id="NF012161">
    <property type="entry name" value="bla_class_D_main"/>
    <property type="match status" value="1"/>
</dbReference>
<evidence type="ECO:0000256" key="1">
    <source>
        <dbReference type="ARBA" id="ARBA00001526"/>
    </source>
</evidence>